<dbReference type="SMART" id="SM00179">
    <property type="entry name" value="EGF_CA"/>
    <property type="match status" value="7"/>
</dbReference>
<dbReference type="InterPro" id="IPR013320">
    <property type="entry name" value="ConA-like_dom_sf"/>
</dbReference>
<keyword evidence="1 6" id="KW-0245">EGF-like domain</keyword>
<feature type="domain" description="EGF-like" evidence="8">
    <location>
        <begin position="613"/>
        <end position="652"/>
    </location>
</feature>
<dbReference type="InterPro" id="IPR018097">
    <property type="entry name" value="EGF_Ca-bd_CS"/>
</dbReference>
<evidence type="ECO:0000313" key="9">
    <source>
        <dbReference type="EMBL" id="PAA92568.1"/>
    </source>
</evidence>
<dbReference type="OrthoDB" id="283575at2759"/>
<feature type="disulfide bond" evidence="6">
    <location>
        <begin position="293"/>
        <end position="302"/>
    </location>
</feature>
<feature type="domain" description="EGF-like" evidence="8">
    <location>
        <begin position="128"/>
        <end position="163"/>
    </location>
</feature>
<feature type="disulfide bond" evidence="6">
    <location>
        <begin position="97"/>
        <end position="114"/>
    </location>
</feature>
<dbReference type="EMBL" id="NIVC01000045">
    <property type="protein sequence ID" value="PAA92568.1"/>
    <property type="molecule type" value="Genomic_DNA"/>
</dbReference>
<evidence type="ECO:0000313" key="10">
    <source>
        <dbReference type="Proteomes" id="UP000215902"/>
    </source>
</evidence>
<dbReference type="PROSITE" id="PS00010">
    <property type="entry name" value="ASX_HYDROXYL"/>
    <property type="match status" value="5"/>
</dbReference>
<feature type="chain" id="PRO_5013215728" description="EGF-like domain-containing protein" evidence="7">
    <location>
        <begin position="25"/>
        <end position="878"/>
    </location>
</feature>
<reference evidence="9 10" key="1">
    <citation type="submission" date="2017-06" db="EMBL/GenBank/DDBJ databases">
        <title>A platform for efficient transgenesis in Macrostomum lignano, a flatworm model organism for stem cell research.</title>
        <authorList>
            <person name="Berezikov E."/>
        </authorList>
    </citation>
    <scope>NUCLEOTIDE SEQUENCE [LARGE SCALE GENOMIC DNA]</scope>
    <source>
        <strain evidence="9">DV1</strain>
        <tissue evidence="9">Whole organism</tissue>
    </source>
</reference>
<proteinExistence type="predicted"/>
<dbReference type="Gene3D" id="2.60.120.200">
    <property type="match status" value="1"/>
</dbReference>
<feature type="disulfide bond" evidence="6">
    <location>
        <begin position="43"/>
        <end position="53"/>
    </location>
</feature>
<keyword evidence="3" id="KW-0677">Repeat</keyword>
<feature type="domain" description="EGF-like" evidence="8">
    <location>
        <begin position="204"/>
        <end position="242"/>
    </location>
</feature>
<feature type="domain" description="EGF-like" evidence="8">
    <location>
        <begin position="348"/>
        <end position="387"/>
    </location>
</feature>
<dbReference type="Gene3D" id="2.10.25.10">
    <property type="entry name" value="Laminin"/>
    <property type="match status" value="10"/>
</dbReference>
<keyword evidence="5" id="KW-0325">Glycoprotein</keyword>
<dbReference type="GO" id="GO:0005509">
    <property type="term" value="F:calcium ion binding"/>
    <property type="evidence" value="ECO:0007669"/>
    <property type="project" value="InterPro"/>
</dbReference>
<dbReference type="PROSITE" id="PS50026">
    <property type="entry name" value="EGF_3"/>
    <property type="match status" value="10"/>
</dbReference>
<sequence length="878" mass="92223">MASHSVLTILMCALILVIIMPVTAELFHNSNSELLSRQRRAVCNPDCKNGGVCVTVNGKDMCLCSLPYTGQTCTVIIDYCTTAQPEIGIDPKVAPVCLNGTCLGTVLTEPYFNCSCLPGFNGTRCENNIDDCATNPCINGLCKDLINNYTCSCYQGWQGRHCSANINDCFAGACLNGGQCIDGNSSYTCNCSDTGFRGANCSENIDDCASPSNPCSNGGVCIDGVKNYTCQCLAGYSGRNCTVDEPDCSPNPCHYNGTCLERSNQALYGNASLPYPFDGVFNYSAAAGFVCLCPNGSSGNDCSINPNDCLDPATNRSLCAHASSCTDGLASFTCHCLPGYEGPTCSIDINECERFGQPCQNGAVCKDLVADYACTGCTAEFGGKNCSVRLTGCDSSPCENNATCEPLLLRELPSPDHGYRCTCKPGWSGPQCNENTLASFNGTSSFSANFTTTADCTFELSFRTSLAHFDLVRLSSHWGDIRVGAHDSSLVLLLFNASSSLIGRAAWPISDSLASTDWLTLSVSLTNGSATLSRSESGVSQMPGAQLVDGLSDSFRPNSRMSVRVGGESGSGIDGGGFRGCVRDLRLVTNDSTLVATERTAESSNATWGVCSRSVQCGSPSPCEAKTSSMCSDVWNDFVCHCAAGFGGRNCSVELPSFSLGLGGSVSSASFASAAGVSSVYGGDSWTIELRLVTLSRGAFLLLLGDPSDSATTPRLLASIDNSGRLSAPVTAQQRLRHRSADVLRLGGHRQLRLRKYLRVDIGSLAVAVSVIFSQVGIAEQCESAAAAVRPAHHRRLQRRQASPGSAVERQRQQIKEIAASSVAAAVGNDTTAFRGVLSSVRLNGDTPLLLGPVPAGLIDSLPTAVSADNSTEVTTGL</sequence>
<dbReference type="InterPro" id="IPR001881">
    <property type="entry name" value="EGF-like_Ca-bd_dom"/>
</dbReference>
<feature type="disulfide bond" evidence="6">
    <location>
        <begin position="377"/>
        <end position="386"/>
    </location>
</feature>
<organism evidence="9 10">
    <name type="scientific">Macrostomum lignano</name>
    <dbReference type="NCBI Taxonomy" id="282301"/>
    <lineage>
        <taxon>Eukaryota</taxon>
        <taxon>Metazoa</taxon>
        <taxon>Spiralia</taxon>
        <taxon>Lophotrochozoa</taxon>
        <taxon>Platyhelminthes</taxon>
        <taxon>Rhabditophora</taxon>
        <taxon>Macrostomorpha</taxon>
        <taxon>Macrostomida</taxon>
        <taxon>Macrostomidae</taxon>
        <taxon>Macrostomum</taxon>
    </lineage>
</organism>
<feature type="domain" description="EGF-like" evidence="8">
    <location>
        <begin position="244"/>
        <end position="303"/>
    </location>
</feature>
<name>A0A267H2Q0_9PLAT</name>
<dbReference type="AlphaFoldDB" id="A0A267H2Q0"/>
<comment type="caution">
    <text evidence="9">The sequence shown here is derived from an EMBL/GenBank/DDBJ whole genome shotgun (WGS) entry which is preliminary data.</text>
</comment>
<feature type="disulfide bond" evidence="6">
    <location>
        <begin position="642"/>
        <end position="651"/>
    </location>
</feature>
<evidence type="ECO:0000256" key="1">
    <source>
        <dbReference type="ARBA" id="ARBA00022536"/>
    </source>
</evidence>
<dbReference type="InterPro" id="IPR013032">
    <property type="entry name" value="EGF-like_CS"/>
</dbReference>
<feature type="disulfide bond" evidence="6">
    <location>
        <begin position="64"/>
        <end position="73"/>
    </location>
</feature>
<evidence type="ECO:0000256" key="2">
    <source>
        <dbReference type="ARBA" id="ARBA00022729"/>
    </source>
</evidence>
<feature type="signal peptide" evidence="7">
    <location>
        <begin position="1"/>
        <end position="24"/>
    </location>
</feature>
<feature type="domain" description="EGF-like" evidence="8">
    <location>
        <begin position="88"/>
        <end position="126"/>
    </location>
</feature>
<accession>A0A267H2Q0</accession>
<feature type="disulfide bond" evidence="6">
    <location>
        <begin position="336"/>
        <end position="345"/>
    </location>
</feature>
<comment type="caution">
    <text evidence="6">Lacks conserved residue(s) required for the propagation of feature annotation.</text>
</comment>
<feature type="domain" description="EGF-like" evidence="8">
    <location>
        <begin position="39"/>
        <end position="74"/>
    </location>
</feature>
<keyword evidence="10" id="KW-1185">Reference proteome</keyword>
<evidence type="ECO:0000256" key="4">
    <source>
        <dbReference type="ARBA" id="ARBA00023157"/>
    </source>
</evidence>
<feature type="disulfide bond" evidence="6">
    <location>
        <begin position="132"/>
        <end position="142"/>
    </location>
</feature>
<dbReference type="CDD" id="cd00054">
    <property type="entry name" value="EGF_CA"/>
    <property type="match status" value="7"/>
</dbReference>
<gene>
    <name evidence="9" type="ORF">BOX15_Mlig027982g3</name>
</gene>
<keyword evidence="4 6" id="KW-1015">Disulfide bond</keyword>
<dbReference type="PANTHER" id="PTHR24033">
    <property type="entry name" value="EGF-LIKE DOMAIN-CONTAINING PROTEIN"/>
    <property type="match status" value="1"/>
</dbReference>
<evidence type="ECO:0000256" key="5">
    <source>
        <dbReference type="ARBA" id="ARBA00023180"/>
    </source>
</evidence>
<evidence type="ECO:0000256" key="7">
    <source>
        <dbReference type="SAM" id="SignalP"/>
    </source>
</evidence>
<dbReference type="PROSITE" id="PS00022">
    <property type="entry name" value="EGF_1"/>
    <property type="match status" value="8"/>
</dbReference>
<keyword evidence="2 7" id="KW-0732">Signal</keyword>
<dbReference type="PROSITE" id="PS01186">
    <property type="entry name" value="EGF_2"/>
    <property type="match status" value="7"/>
</dbReference>
<dbReference type="FunFam" id="2.10.25.10:FF:000208">
    <property type="entry name" value="Crumbs 2, cell polarity complex component"/>
    <property type="match status" value="1"/>
</dbReference>
<feature type="disulfide bond" evidence="6">
    <location>
        <begin position="232"/>
        <end position="241"/>
    </location>
</feature>
<feature type="disulfide bond" evidence="6">
    <location>
        <begin position="153"/>
        <end position="162"/>
    </location>
</feature>
<dbReference type="SUPFAM" id="SSF57196">
    <property type="entry name" value="EGF/Laminin"/>
    <property type="match status" value="7"/>
</dbReference>
<dbReference type="SMART" id="SM00181">
    <property type="entry name" value="EGF"/>
    <property type="match status" value="10"/>
</dbReference>
<dbReference type="PROSITE" id="PS01187">
    <property type="entry name" value="EGF_CA"/>
    <property type="match status" value="2"/>
</dbReference>
<feature type="non-terminal residue" evidence="9">
    <location>
        <position position="878"/>
    </location>
</feature>
<feature type="disulfide bond" evidence="6">
    <location>
        <begin position="423"/>
        <end position="432"/>
    </location>
</feature>
<dbReference type="FunFam" id="2.10.25.10:FF:000004">
    <property type="entry name" value="Neurogenic locus notch 1"/>
    <property type="match status" value="1"/>
</dbReference>
<dbReference type="SUPFAM" id="SSF49899">
    <property type="entry name" value="Concanavalin A-like lectins/glucanases"/>
    <property type="match status" value="1"/>
</dbReference>
<dbReference type="InterPro" id="IPR000152">
    <property type="entry name" value="EGF-type_Asp/Asn_hydroxyl_site"/>
</dbReference>
<dbReference type="InterPro" id="IPR051830">
    <property type="entry name" value="NOTCH_homolog"/>
</dbReference>
<dbReference type="Proteomes" id="UP000215902">
    <property type="component" value="Unassembled WGS sequence"/>
</dbReference>
<evidence type="ECO:0000256" key="6">
    <source>
        <dbReference type="PROSITE-ProRule" id="PRU00076"/>
    </source>
</evidence>
<dbReference type="PANTHER" id="PTHR24033:SF224">
    <property type="entry name" value="C-TYPE LECTIN"/>
    <property type="match status" value="1"/>
</dbReference>
<dbReference type="FunFam" id="2.10.25.10:FF:000472">
    <property type="entry name" value="Uncharacterized protein, isoform A"/>
    <property type="match status" value="1"/>
</dbReference>
<feature type="domain" description="EGF-like" evidence="8">
    <location>
        <begin position="305"/>
        <end position="346"/>
    </location>
</feature>
<evidence type="ECO:0000259" key="8">
    <source>
        <dbReference type="PROSITE" id="PS50026"/>
    </source>
</evidence>
<protein>
    <recommendedName>
        <fullName evidence="8">EGF-like domain-containing protein</fullName>
    </recommendedName>
</protein>
<dbReference type="Pfam" id="PF00008">
    <property type="entry name" value="EGF"/>
    <property type="match status" value="3"/>
</dbReference>
<dbReference type="Pfam" id="PF12661">
    <property type="entry name" value="hEGF"/>
    <property type="match status" value="2"/>
</dbReference>
<feature type="disulfide bond" evidence="6">
    <location>
        <begin position="116"/>
        <end position="125"/>
    </location>
</feature>
<feature type="domain" description="EGF-like" evidence="8">
    <location>
        <begin position="389"/>
        <end position="433"/>
    </location>
</feature>
<evidence type="ECO:0000256" key="3">
    <source>
        <dbReference type="ARBA" id="ARBA00022737"/>
    </source>
</evidence>
<dbReference type="STRING" id="282301.A0A267H2Q0"/>
<feature type="domain" description="EGF-like" evidence="8">
    <location>
        <begin position="165"/>
        <end position="202"/>
    </location>
</feature>
<feature type="disulfide bond" evidence="6">
    <location>
        <begin position="623"/>
        <end position="640"/>
    </location>
</feature>
<dbReference type="InterPro" id="IPR000742">
    <property type="entry name" value="EGF"/>
</dbReference>